<dbReference type="WBParaSite" id="PTRK_0000304000.1">
    <property type="protein sequence ID" value="PTRK_0000304000.1"/>
    <property type="gene ID" value="PTRK_0000304000"/>
</dbReference>
<dbReference type="Gene3D" id="3.15.10.10">
    <property type="entry name" value="Bactericidal permeability-increasing protein, domain 1"/>
    <property type="match status" value="1"/>
</dbReference>
<reference evidence="7" key="1">
    <citation type="submission" date="2017-02" db="UniProtKB">
        <authorList>
            <consortium name="WormBaseParasite"/>
        </authorList>
    </citation>
    <scope>IDENTIFICATION</scope>
</reference>
<feature type="domain" description="Lipid-binding serum glycoprotein N-terminal" evidence="4">
    <location>
        <begin position="37"/>
        <end position="261"/>
    </location>
</feature>
<dbReference type="SUPFAM" id="SSF55394">
    <property type="entry name" value="Bactericidal permeability-increasing protein, BPI"/>
    <property type="match status" value="2"/>
</dbReference>
<dbReference type="Pfam" id="PF01273">
    <property type="entry name" value="LBP_BPI_CETP"/>
    <property type="match status" value="1"/>
</dbReference>
<comment type="similarity">
    <text evidence="1">Belongs to the BPI/LBP/Plunc superfamily. BPI/LBP family.</text>
</comment>
<dbReference type="GO" id="GO:0005615">
    <property type="term" value="C:extracellular space"/>
    <property type="evidence" value="ECO:0007669"/>
    <property type="project" value="TreeGrafter"/>
</dbReference>
<organism evidence="6 7">
    <name type="scientific">Parastrongyloides trichosuri</name>
    <name type="common">Possum-specific nematode worm</name>
    <dbReference type="NCBI Taxonomy" id="131310"/>
    <lineage>
        <taxon>Eukaryota</taxon>
        <taxon>Metazoa</taxon>
        <taxon>Ecdysozoa</taxon>
        <taxon>Nematoda</taxon>
        <taxon>Chromadorea</taxon>
        <taxon>Rhabditida</taxon>
        <taxon>Tylenchina</taxon>
        <taxon>Panagrolaimomorpha</taxon>
        <taxon>Strongyloidoidea</taxon>
        <taxon>Strongyloididae</taxon>
        <taxon>Parastrongyloides</taxon>
    </lineage>
</organism>
<dbReference type="GO" id="GO:0008289">
    <property type="term" value="F:lipid binding"/>
    <property type="evidence" value="ECO:0007669"/>
    <property type="project" value="InterPro"/>
</dbReference>
<protein>
    <submittedName>
        <fullName evidence="7">BPI1 domain-containing protein</fullName>
    </submittedName>
</protein>
<keyword evidence="6" id="KW-1185">Reference proteome</keyword>
<evidence type="ECO:0000259" key="5">
    <source>
        <dbReference type="SMART" id="SM00329"/>
    </source>
</evidence>
<feature type="chain" id="PRO_5005891225" evidence="3">
    <location>
        <begin position="24"/>
        <end position="498"/>
    </location>
</feature>
<keyword evidence="3" id="KW-0732">Signal</keyword>
<dbReference type="Gene3D" id="3.15.20.10">
    <property type="entry name" value="Bactericidal permeability-increasing protein, domain 2"/>
    <property type="match status" value="1"/>
</dbReference>
<dbReference type="PANTHER" id="PTHR10504:SF131">
    <property type="entry name" value="BPI2 DOMAIN-CONTAINING PROTEIN"/>
    <property type="match status" value="1"/>
</dbReference>
<evidence type="ECO:0000313" key="7">
    <source>
        <dbReference type="WBParaSite" id="PTRK_0000304000.1"/>
    </source>
</evidence>
<feature type="signal peptide" evidence="3">
    <location>
        <begin position="1"/>
        <end position="23"/>
    </location>
</feature>
<evidence type="ECO:0000256" key="2">
    <source>
        <dbReference type="ARBA" id="ARBA00023157"/>
    </source>
</evidence>
<accession>A0A0N4Z788</accession>
<evidence type="ECO:0000259" key="4">
    <source>
        <dbReference type="SMART" id="SM00328"/>
    </source>
</evidence>
<evidence type="ECO:0000256" key="1">
    <source>
        <dbReference type="ARBA" id="ARBA00007292"/>
    </source>
</evidence>
<dbReference type="InterPro" id="IPR032942">
    <property type="entry name" value="BPI/LBP/Plunc"/>
</dbReference>
<dbReference type="AlphaFoldDB" id="A0A0N4Z788"/>
<evidence type="ECO:0000256" key="3">
    <source>
        <dbReference type="SAM" id="SignalP"/>
    </source>
</evidence>
<evidence type="ECO:0000313" key="6">
    <source>
        <dbReference type="Proteomes" id="UP000038045"/>
    </source>
</evidence>
<dbReference type="InterPro" id="IPR017943">
    <property type="entry name" value="Bactericidal_perm-incr_a/b_dom"/>
</dbReference>
<dbReference type="Proteomes" id="UP000038045">
    <property type="component" value="Unplaced"/>
</dbReference>
<keyword evidence="2" id="KW-1015">Disulfide bond</keyword>
<dbReference type="InterPro" id="IPR017942">
    <property type="entry name" value="Lipid-bd_serum_glycop_N"/>
</dbReference>
<proteinExistence type="inferred from homology"/>
<dbReference type="SMART" id="SM00329">
    <property type="entry name" value="BPI2"/>
    <property type="match status" value="1"/>
</dbReference>
<feature type="domain" description="Lipid-binding serum glycoprotein C-terminal" evidence="5">
    <location>
        <begin position="277"/>
        <end position="492"/>
    </location>
</feature>
<dbReference type="PROSITE" id="PS51257">
    <property type="entry name" value="PROKAR_LIPOPROTEIN"/>
    <property type="match status" value="1"/>
</dbReference>
<dbReference type="PANTHER" id="PTHR10504">
    <property type="entry name" value="BACTERICIDAL PERMEABILITY-INCREASING BPI PROTEIN-RELATED"/>
    <property type="match status" value="1"/>
</dbReference>
<dbReference type="STRING" id="131310.A0A0N4Z788"/>
<dbReference type="SMART" id="SM00328">
    <property type="entry name" value="BPI1"/>
    <property type="match status" value="1"/>
</dbReference>
<dbReference type="InterPro" id="IPR001124">
    <property type="entry name" value="Lipid-bd_serum_glycop_C"/>
</dbReference>
<dbReference type="Pfam" id="PF02886">
    <property type="entry name" value="LBP_BPI_CETP_C"/>
    <property type="match status" value="1"/>
</dbReference>
<name>A0A0N4Z788_PARTI</name>
<sequence length="498" mass="54993">MNNSRLLAFFFIAFLSCTGNNYAVKGNSIPGAQIQFSKTGLNYMADVAIDYLNSLIPSVSIPDIEGFLKFTYHLSNIKIEEFNIPKTSDVINFFPPDKLGVNFDGVSARMSAHYQVKVKVGFIHVSKSGTVDVKIDKTSVDASVAITSSNGHPYLTSDSCKANFGVFDIKFHGDLLDDIIDLFKREIEKHFKSKIEGVICKEIENIESDKGNQILGSFPLDIGLGGTFKGFHINYGLTSNTEISPISFTIPIEGLIYFEGHENDTGVPKPNDVVHPYNTEKYLCIDFDGDRVLGSAAYAFEVSNLSHFMIDDNILKLFPDNIKNFFKCTCDDGLCIGELIPEIKKNCQPGKSVAIDCSAIAFPGFHFNSTGVYVNGTGNGNFQIVTPDGYNMGLFDLYMDVGVLLESDLKITDWVISGDVELYEYHFEVKNSAIGEIQTKTIQKIIDEAIKYLIVGIADGILKNGIPLPKINHLNITNPQFIFGKELLSVCADFKLSL</sequence>